<evidence type="ECO:0000313" key="2">
    <source>
        <dbReference type="Proteomes" id="UP001501469"/>
    </source>
</evidence>
<sequence length="94" mass="10951">MTTPSLPAEDIDRVIEMAWEDRTPFEAIEQQFGLNEQAVIALMRRELKPASWRRWRARVQGRATKHRAKSQVDDARFKSTLQRTITANKISKRG</sequence>
<comment type="caution">
    <text evidence="1">The sequence shown here is derived from an EMBL/GenBank/DDBJ whole genome shotgun (WGS) entry which is preliminary data.</text>
</comment>
<protein>
    <submittedName>
        <fullName evidence="1">TIGR03643 family protein</fullName>
    </submittedName>
</protein>
<organism evidence="1 2">
    <name type="scientific">Hymenobacter glaciei</name>
    <dbReference type="NCBI Taxonomy" id="877209"/>
    <lineage>
        <taxon>Bacteria</taxon>
        <taxon>Pseudomonadati</taxon>
        <taxon>Bacteroidota</taxon>
        <taxon>Cytophagia</taxon>
        <taxon>Cytophagales</taxon>
        <taxon>Hymenobacteraceae</taxon>
        <taxon>Hymenobacter</taxon>
    </lineage>
</organism>
<proteinExistence type="predicted"/>
<dbReference type="NCBIfam" id="TIGR03643">
    <property type="entry name" value="TIGR03643 family protein"/>
    <property type="match status" value="1"/>
</dbReference>
<dbReference type="Proteomes" id="UP001501469">
    <property type="component" value="Unassembled WGS sequence"/>
</dbReference>
<dbReference type="EMBL" id="BAABDK010000001">
    <property type="protein sequence ID" value="GAA4023252.1"/>
    <property type="molecule type" value="Genomic_DNA"/>
</dbReference>
<reference evidence="2" key="1">
    <citation type="journal article" date="2019" name="Int. J. Syst. Evol. Microbiol.">
        <title>The Global Catalogue of Microorganisms (GCM) 10K type strain sequencing project: providing services to taxonomists for standard genome sequencing and annotation.</title>
        <authorList>
            <consortium name="The Broad Institute Genomics Platform"/>
            <consortium name="The Broad Institute Genome Sequencing Center for Infectious Disease"/>
            <person name="Wu L."/>
            <person name="Ma J."/>
        </authorList>
    </citation>
    <scope>NUCLEOTIDE SEQUENCE [LARGE SCALE GENOMIC DNA]</scope>
    <source>
        <strain evidence="2">JCM 17225</strain>
    </source>
</reference>
<dbReference type="InterPro" id="IPR019882">
    <property type="entry name" value="CHP03643"/>
</dbReference>
<evidence type="ECO:0000313" key="1">
    <source>
        <dbReference type="EMBL" id="GAA4023252.1"/>
    </source>
</evidence>
<accession>A0ABP7TA29</accession>
<name>A0ABP7TA29_9BACT</name>
<dbReference type="RefSeq" id="WP_345049630.1">
    <property type="nucleotide sequence ID" value="NZ_BAABDK010000001.1"/>
</dbReference>
<keyword evidence="2" id="KW-1185">Reference proteome</keyword>
<gene>
    <name evidence="1" type="ORF">GCM10022409_03840</name>
</gene>
<dbReference type="Pfam" id="PF10985">
    <property type="entry name" value="DUF2805"/>
    <property type="match status" value="1"/>
</dbReference>